<evidence type="ECO:0000256" key="3">
    <source>
        <dbReference type="ARBA" id="ARBA00022741"/>
    </source>
</evidence>
<dbReference type="GO" id="GO:0005886">
    <property type="term" value="C:plasma membrane"/>
    <property type="evidence" value="ECO:0007669"/>
    <property type="project" value="UniProtKB-SubCell"/>
</dbReference>
<dbReference type="InterPro" id="IPR017871">
    <property type="entry name" value="ABC_transporter-like_CS"/>
</dbReference>
<accession>A0A0S1SJ09</accession>
<proteinExistence type="predicted"/>
<keyword evidence="6 7" id="KW-0472">Membrane</keyword>
<protein>
    <submittedName>
        <fullName evidence="10">ATP-binding cassette, subfamily B, bacterial MsbA</fullName>
    </submittedName>
</protein>
<comment type="subcellular location">
    <subcellularLocation>
        <location evidence="1">Cell membrane</location>
        <topology evidence="1">Multi-pass membrane protein</topology>
    </subcellularLocation>
</comment>
<dbReference type="GO" id="GO:0034040">
    <property type="term" value="F:ATPase-coupled lipid transmembrane transporter activity"/>
    <property type="evidence" value="ECO:0007669"/>
    <property type="project" value="TreeGrafter"/>
</dbReference>
<evidence type="ECO:0000313" key="10">
    <source>
        <dbReference type="EMBL" id="ALM13633.1"/>
    </source>
</evidence>
<evidence type="ECO:0000256" key="5">
    <source>
        <dbReference type="ARBA" id="ARBA00022989"/>
    </source>
</evidence>
<dbReference type="InterPro" id="IPR003593">
    <property type="entry name" value="AAA+_ATPase"/>
</dbReference>
<feature type="domain" description="ABC transmembrane type-1" evidence="9">
    <location>
        <begin position="30"/>
        <end position="333"/>
    </location>
</feature>
<name>A0A0S1SRI7_9BACT</name>
<dbReference type="InterPro" id="IPR036640">
    <property type="entry name" value="ABC1_TM_sf"/>
</dbReference>
<accession>A0A0S1SLR1</accession>
<organism evidence="10 11">
    <name type="scientific">Candidatus Peribacter riflensis</name>
    <dbReference type="NCBI Taxonomy" id="1735162"/>
    <lineage>
        <taxon>Bacteria</taxon>
        <taxon>Candidatus Peregrinibacteriota</taxon>
        <taxon>Candidatus Peribacteria</taxon>
        <taxon>Candidatus Peribacterales</taxon>
        <taxon>Candidatus Peribacteraceae</taxon>
        <taxon>Candidatus Peribacter</taxon>
    </lineage>
</organism>
<gene>
    <name evidence="10" type="ORF">PeribacterD1_0967</name>
</gene>
<accession>A0A0S1SY76</accession>
<dbReference type="KEGG" id="prf:PeribacterA2_0967"/>
<accession>A0A0S1SSX4</accession>
<dbReference type="SUPFAM" id="SSF90123">
    <property type="entry name" value="ABC transporter transmembrane region"/>
    <property type="match status" value="1"/>
</dbReference>
<dbReference type="GO" id="GO:0016887">
    <property type="term" value="F:ATP hydrolysis activity"/>
    <property type="evidence" value="ECO:0007669"/>
    <property type="project" value="InterPro"/>
</dbReference>
<keyword evidence="5 7" id="KW-1133">Transmembrane helix</keyword>
<keyword evidence="2 7" id="KW-0812">Transmembrane</keyword>
<dbReference type="InterPro" id="IPR027417">
    <property type="entry name" value="P-loop_NTPase"/>
</dbReference>
<feature type="transmembrane region" description="Helical" evidence="7">
    <location>
        <begin position="85"/>
        <end position="104"/>
    </location>
</feature>
<dbReference type="Proteomes" id="UP000069135">
    <property type="component" value="Chromosome"/>
</dbReference>
<dbReference type="GO" id="GO:0140359">
    <property type="term" value="F:ABC-type transporter activity"/>
    <property type="evidence" value="ECO:0007669"/>
    <property type="project" value="InterPro"/>
</dbReference>
<evidence type="ECO:0000259" key="8">
    <source>
        <dbReference type="PROSITE" id="PS50893"/>
    </source>
</evidence>
<dbReference type="PROSITE" id="PS00211">
    <property type="entry name" value="ABC_TRANSPORTER_1"/>
    <property type="match status" value="1"/>
</dbReference>
<feature type="transmembrane region" description="Helical" evidence="7">
    <location>
        <begin position="158"/>
        <end position="183"/>
    </location>
</feature>
<dbReference type="PROSITE" id="PS50929">
    <property type="entry name" value="ABC_TM1F"/>
    <property type="match status" value="1"/>
</dbReference>
<dbReference type="Pfam" id="PF00005">
    <property type="entry name" value="ABC_tran"/>
    <property type="match status" value="1"/>
</dbReference>
<dbReference type="CDD" id="cd07346">
    <property type="entry name" value="ABC_6TM_exporters"/>
    <property type="match status" value="1"/>
</dbReference>
<feature type="transmembrane region" description="Helical" evidence="7">
    <location>
        <begin position="189"/>
        <end position="208"/>
    </location>
</feature>
<dbReference type="Pfam" id="PF00664">
    <property type="entry name" value="ABC_membrane"/>
    <property type="match status" value="1"/>
</dbReference>
<evidence type="ECO:0000256" key="1">
    <source>
        <dbReference type="ARBA" id="ARBA00004651"/>
    </source>
</evidence>
<feature type="transmembrane region" description="Helical" evidence="7">
    <location>
        <begin position="268"/>
        <end position="289"/>
    </location>
</feature>
<dbReference type="InterPro" id="IPR011527">
    <property type="entry name" value="ABC1_TM_dom"/>
</dbReference>
<reference evidence="10 11" key="2">
    <citation type="journal article" date="2016" name="PeerJ">
        <title>Analysis of five complete genome sequences for members of the class Peribacteria in the recently recognized Peregrinibacteria bacterial phylum.</title>
        <authorList>
            <person name="Anantharaman K."/>
            <person name="Brown C.T."/>
            <person name="Burstein D."/>
            <person name="Castelle C.J."/>
            <person name="Probst A.J."/>
            <person name="Thomas B.C."/>
            <person name="Williams K.H."/>
            <person name="Banfield J.F."/>
        </authorList>
    </citation>
    <scope>NUCLEOTIDE SEQUENCE [LARGE SCALE GENOMIC DNA]</scope>
    <source>
        <strain evidence="10">RIFOXYD1_FULL_PER-ii_59_16</strain>
    </source>
</reference>
<evidence type="ECO:0000256" key="2">
    <source>
        <dbReference type="ARBA" id="ARBA00022692"/>
    </source>
</evidence>
<feature type="transmembrane region" description="Helical" evidence="7">
    <location>
        <begin position="295"/>
        <end position="313"/>
    </location>
</feature>
<dbReference type="SUPFAM" id="SSF52540">
    <property type="entry name" value="P-loop containing nucleoside triphosphate hydrolases"/>
    <property type="match status" value="1"/>
</dbReference>
<dbReference type="AlphaFoldDB" id="A0A0S1SRI7"/>
<evidence type="ECO:0000256" key="6">
    <source>
        <dbReference type="ARBA" id="ARBA00023136"/>
    </source>
</evidence>
<feature type="domain" description="ABC transporter" evidence="8">
    <location>
        <begin position="367"/>
        <end position="601"/>
    </location>
</feature>
<dbReference type="InterPro" id="IPR003439">
    <property type="entry name" value="ABC_transporter-like_ATP-bd"/>
</dbReference>
<evidence type="ECO:0000313" key="11">
    <source>
        <dbReference type="Proteomes" id="UP000069135"/>
    </source>
</evidence>
<dbReference type="FunFam" id="3.40.50.300:FF:000218">
    <property type="entry name" value="Multidrug ABC transporter ATP-binding protein"/>
    <property type="match status" value="1"/>
</dbReference>
<dbReference type="Gene3D" id="3.40.50.300">
    <property type="entry name" value="P-loop containing nucleotide triphosphate hydrolases"/>
    <property type="match status" value="1"/>
</dbReference>
<accession>A0A0S1SRI7</accession>
<dbReference type="STRING" id="1735162.PeribacterB2_0969"/>
<evidence type="ECO:0000259" key="9">
    <source>
        <dbReference type="PROSITE" id="PS50929"/>
    </source>
</evidence>
<feature type="transmembrane region" description="Helical" evidence="7">
    <location>
        <begin position="24"/>
        <end position="51"/>
    </location>
</feature>
<dbReference type="EMBL" id="CP013065">
    <property type="protein sequence ID" value="ALM13633.1"/>
    <property type="molecule type" value="Genomic_DNA"/>
</dbReference>
<dbReference type="Gene3D" id="1.20.1560.10">
    <property type="entry name" value="ABC transporter type 1, transmembrane domain"/>
    <property type="match status" value="1"/>
</dbReference>
<dbReference type="PANTHER" id="PTHR24221">
    <property type="entry name" value="ATP-BINDING CASSETTE SUB-FAMILY B"/>
    <property type="match status" value="1"/>
</dbReference>
<reference evidence="11" key="1">
    <citation type="submission" date="2015-10" db="EMBL/GenBank/DDBJ databases">
        <title>Analysis of five complete genome sequences for members of the class Peribacteria in the recently recognized Peregrinibacteria bacterial phylum.</title>
        <authorList>
            <person name="Anantharaman K."/>
            <person name="Brown C.T."/>
            <person name="Burstein D."/>
            <person name="Castelle C.J."/>
            <person name="Probst A.J."/>
            <person name="Thomas B.C."/>
            <person name="Williams K.H."/>
            <person name="Banfield J.F."/>
        </authorList>
    </citation>
    <scope>NUCLEOTIDE SEQUENCE [LARGE SCALE GENOMIC DNA]</scope>
</reference>
<sequence length="604" mass="66819">MQKHERTNVGKTLYLLQRIRIHPAYLLIPLFFSLLAAAFEGIGMGLLVPILNGFLNKSFAFATGIPVLGKALQLLPDTFLANDRLLFVVFLGGFIAVYVLKNALRFLANASMGYFSERCLHHLRKALFAKYLSFGKLFFDTTNVGHHSTLLLHFSQNALYPVAALDGFVGALFSLAVYLVVLLSISSKLTLVALPLFVLLHFAIRFMITRIKGLSRSIAEQGSALGRKSVEILSTIPLVKSYQTERKEQDHYTSISDLKAKFDFRVRVLLGMILPLQEIITLLVVSIVMAGSFYVFGRAQIASAPALLVYFYIIMNASGKFGTVSGYRGVLANASGPLDAVLEIFDEEGKYFVRGGSTVFPGLRDSIAFRHLTFSYLPDREVLHAVSFTVEKGKMTAIVGPTGGGKSTLISLLMRYYDCPSASLFVDGTDIRELTLDSYIRRVALVSQETLLLHDTLRNNITYGLSHVPEERIQEALRRARLSDFIAKLPQGLETPIGDRGVKLSGGEKQRVSIARALLKDAEILILDEATSSLDSKTESLIQEAIDDAVSGRTSIVIAHRLSTIKHADKIVVLEEGKVTEEGTLQELLEKKGAFFALWEQQRF</sequence>
<evidence type="ECO:0000256" key="4">
    <source>
        <dbReference type="ARBA" id="ARBA00022840"/>
    </source>
</evidence>
<keyword evidence="3" id="KW-0547">Nucleotide-binding</keyword>
<dbReference type="PANTHER" id="PTHR24221:SF654">
    <property type="entry name" value="ATP-BINDING CASSETTE SUB-FAMILY B MEMBER 6"/>
    <property type="match status" value="1"/>
</dbReference>
<evidence type="ECO:0000256" key="7">
    <source>
        <dbReference type="SAM" id="Phobius"/>
    </source>
</evidence>
<dbReference type="SMART" id="SM00382">
    <property type="entry name" value="AAA"/>
    <property type="match status" value="1"/>
</dbReference>
<dbReference type="PROSITE" id="PS50893">
    <property type="entry name" value="ABC_TRANSPORTER_2"/>
    <property type="match status" value="1"/>
</dbReference>
<dbReference type="InterPro" id="IPR039421">
    <property type="entry name" value="Type_1_exporter"/>
</dbReference>
<keyword evidence="4 10" id="KW-0067">ATP-binding</keyword>
<dbReference type="GO" id="GO:0005524">
    <property type="term" value="F:ATP binding"/>
    <property type="evidence" value="ECO:0007669"/>
    <property type="project" value="UniProtKB-KW"/>
</dbReference>